<accession>I7GNP2</accession>
<dbReference type="AlphaFoldDB" id="I7GNP2"/>
<organism evidence="1">
    <name type="scientific">Macaca fascicularis</name>
    <name type="common">Crab-eating macaque</name>
    <name type="synonym">Cynomolgus monkey</name>
    <dbReference type="NCBI Taxonomy" id="9541"/>
    <lineage>
        <taxon>Eukaryota</taxon>
        <taxon>Metazoa</taxon>
        <taxon>Chordata</taxon>
        <taxon>Craniata</taxon>
        <taxon>Vertebrata</taxon>
        <taxon>Euteleostomi</taxon>
        <taxon>Mammalia</taxon>
        <taxon>Eutheria</taxon>
        <taxon>Euarchontoglires</taxon>
        <taxon>Primates</taxon>
        <taxon>Haplorrhini</taxon>
        <taxon>Catarrhini</taxon>
        <taxon>Cercopithecidae</taxon>
        <taxon>Cercopithecinae</taxon>
        <taxon>Macaca</taxon>
    </lineage>
</organism>
<protein>
    <submittedName>
        <fullName evidence="1">Macaca fascicularis brain cDNA clone: QtrA-16849, similar to human similar to FLJ12363 protein (LOC400509), mRNA, RefSeq: XM_375308.1</fullName>
    </submittedName>
</protein>
<sequence>MTVHSIPLFVLEYLTSISDLTAPNKIPCFTLIMTAALAFHMGLMGPPPNPEPDYFSPSTATSTTIICRVD</sequence>
<proteinExistence type="evidence at transcript level"/>
<reference evidence="1" key="1">
    <citation type="journal article" date="2007" name="PLoS Biol.">
        <title>Rate of evolution in brain-expressed genes in humans and other primates.</title>
        <authorList>
            <person name="Wang H.-Y."/>
            <person name="Chien H.-C."/>
            <person name="Osada N."/>
            <person name="Hashimoto K."/>
            <person name="Sugano S."/>
            <person name="Gojobori T."/>
            <person name="Chou C.-K."/>
            <person name="Tsai S.-F."/>
            <person name="Wu C.-I."/>
            <person name="Shen C.-K.J."/>
        </authorList>
    </citation>
    <scope>NUCLEOTIDE SEQUENCE</scope>
</reference>
<dbReference type="EMBL" id="AB174435">
    <property type="protein sequence ID" value="BAE91497.1"/>
    <property type="molecule type" value="mRNA"/>
</dbReference>
<evidence type="ECO:0000313" key="1">
    <source>
        <dbReference type="EMBL" id="BAE91497.1"/>
    </source>
</evidence>
<name>I7GNP2_MACFA</name>